<dbReference type="Gene3D" id="3.30.420.10">
    <property type="entry name" value="Ribonuclease H-like superfamily/Ribonuclease H"/>
    <property type="match status" value="1"/>
</dbReference>
<organism evidence="2 3">
    <name type="scientific">Aliarcobacter cryaerophilus</name>
    <dbReference type="NCBI Taxonomy" id="28198"/>
    <lineage>
        <taxon>Bacteria</taxon>
        <taxon>Pseudomonadati</taxon>
        <taxon>Campylobacterota</taxon>
        <taxon>Epsilonproteobacteria</taxon>
        <taxon>Campylobacterales</taxon>
        <taxon>Arcobacteraceae</taxon>
        <taxon>Aliarcobacter</taxon>
    </lineage>
</organism>
<evidence type="ECO:0000259" key="1">
    <source>
        <dbReference type="Pfam" id="PF13358"/>
    </source>
</evidence>
<protein>
    <submittedName>
        <fullName evidence="2">Transposase</fullName>
    </submittedName>
</protein>
<dbReference type="InterPro" id="IPR038717">
    <property type="entry name" value="Tc1-like_DDE_dom"/>
</dbReference>
<reference evidence="2 3" key="1">
    <citation type="journal article" date="2020" name="Front. Microbiol.">
        <title>Genomic Analysis and Antimicrobial Resistance of Aliarcobacter cryaerophilus Strains From German Water Poultry.</title>
        <authorList>
            <person name="Muller E."/>
            <person name="Hotzel H."/>
            <person name="Ahlers C."/>
            <person name="Hanel I."/>
            <person name="Tomaso H."/>
            <person name="Abdel-Glil M.Y."/>
        </authorList>
    </citation>
    <scope>NUCLEOTIDE SEQUENCE [LARGE SCALE GENOMIC DNA]</scope>
    <source>
        <strain evidence="2 3">16CS1285-4</strain>
    </source>
</reference>
<proteinExistence type="predicted"/>
<dbReference type="Pfam" id="PF13358">
    <property type="entry name" value="DDE_3"/>
    <property type="match status" value="1"/>
</dbReference>
<dbReference type="Proteomes" id="UP000515842">
    <property type="component" value="Chromosome"/>
</dbReference>
<name>A0A7G9LRG5_9BACT</name>
<accession>A0A7G9LRG5</accession>
<dbReference type="EMBL" id="CP060693">
    <property type="protein sequence ID" value="QNM91214.1"/>
    <property type="molecule type" value="Genomic_DNA"/>
</dbReference>
<dbReference type="InterPro" id="IPR036397">
    <property type="entry name" value="RNaseH_sf"/>
</dbReference>
<dbReference type="GO" id="GO:0003676">
    <property type="term" value="F:nucleic acid binding"/>
    <property type="evidence" value="ECO:0007669"/>
    <property type="project" value="InterPro"/>
</dbReference>
<gene>
    <name evidence="2" type="ORF">HOO34_03550</name>
</gene>
<evidence type="ECO:0000313" key="3">
    <source>
        <dbReference type="Proteomes" id="UP000515842"/>
    </source>
</evidence>
<dbReference type="RefSeq" id="WP_187475260.1">
    <property type="nucleotide sequence ID" value="NZ_CP060693.1"/>
</dbReference>
<sequence length="63" mass="7655">MNYFIKPNIGCLFEKVKWEEENKDKIKLFYLPPYSPEFNPDEYLNQDYKSNVHKNGLPKTRKN</sequence>
<dbReference type="AlphaFoldDB" id="A0A7G9LRG5"/>
<evidence type="ECO:0000313" key="2">
    <source>
        <dbReference type="EMBL" id="QNM91214.1"/>
    </source>
</evidence>
<feature type="domain" description="Tc1-like transposase DDE" evidence="1">
    <location>
        <begin position="19"/>
        <end position="61"/>
    </location>
</feature>